<accession>Q2QZX3</accession>
<reference evidence="9" key="1">
    <citation type="journal article" date="2005" name="BMC Biol.">
        <title>The sequence of rice chromosomes 11 and 12, rich in disease resistance genes and recent gene duplications.</title>
        <authorList>
            <consortium name="The rice chromosomes 11 and 12 sequencing consortia"/>
        </authorList>
    </citation>
    <scope>NUCLEOTIDE SEQUENCE [LARGE SCALE GENOMIC DNA]</scope>
</reference>
<reference evidence="9" key="3">
    <citation type="submission" date="2006-01" db="EMBL/GenBank/DDBJ databases">
        <authorList>
            <person name="Buell R."/>
        </authorList>
    </citation>
    <scope>NUCLEOTIDE SEQUENCE</scope>
</reference>
<dbReference type="Pfam" id="PF14223">
    <property type="entry name" value="Retrotran_gag_2"/>
    <property type="match status" value="1"/>
</dbReference>
<evidence type="ECO:0000313" key="9">
    <source>
        <dbReference type="EMBL" id="ABA95205.1"/>
    </source>
</evidence>
<keyword evidence="1" id="KW-0645">Protease</keyword>
<dbReference type="PROSITE" id="PS50994">
    <property type="entry name" value="INTEGRASE"/>
    <property type="match status" value="1"/>
</dbReference>
<feature type="region of interest" description="Disordered" evidence="6">
    <location>
        <begin position="247"/>
        <end position="272"/>
    </location>
</feature>
<keyword evidence="2" id="KW-0479">Metal-binding</keyword>
<evidence type="ECO:0000256" key="2">
    <source>
        <dbReference type="ARBA" id="ARBA00022723"/>
    </source>
</evidence>
<name>Q2QZX3_ORYSJ</name>
<keyword evidence="3" id="KW-0064">Aspartyl protease</keyword>
<dbReference type="SUPFAM" id="SSF56672">
    <property type="entry name" value="DNA/RNA polymerases"/>
    <property type="match status" value="1"/>
</dbReference>
<evidence type="ECO:0000259" key="8">
    <source>
        <dbReference type="PROSITE" id="PS50994"/>
    </source>
</evidence>
<dbReference type="Gene3D" id="3.30.420.10">
    <property type="entry name" value="Ribonuclease H-like superfamily/Ribonuclease H"/>
    <property type="match status" value="1"/>
</dbReference>
<dbReference type="InterPro" id="IPR043502">
    <property type="entry name" value="DNA/RNA_pol_sf"/>
</dbReference>
<dbReference type="PANTHER" id="PTHR42648">
    <property type="entry name" value="TRANSPOSASE, PUTATIVE-RELATED"/>
    <property type="match status" value="1"/>
</dbReference>
<dbReference type="GO" id="GO:0015074">
    <property type="term" value="P:DNA integration"/>
    <property type="evidence" value="ECO:0007669"/>
    <property type="project" value="InterPro"/>
</dbReference>
<dbReference type="InterPro" id="IPR036397">
    <property type="entry name" value="RNaseH_sf"/>
</dbReference>
<organism evidence="9">
    <name type="scientific">Oryza sativa subsp. japonica</name>
    <name type="common">Rice</name>
    <dbReference type="NCBI Taxonomy" id="39947"/>
    <lineage>
        <taxon>Eukaryota</taxon>
        <taxon>Viridiplantae</taxon>
        <taxon>Streptophyta</taxon>
        <taxon>Embryophyta</taxon>
        <taxon>Tracheophyta</taxon>
        <taxon>Spermatophyta</taxon>
        <taxon>Magnoliopsida</taxon>
        <taxon>Liliopsida</taxon>
        <taxon>Poales</taxon>
        <taxon>Poaceae</taxon>
        <taxon>BOP clade</taxon>
        <taxon>Oryzoideae</taxon>
        <taxon>Oryzeae</taxon>
        <taxon>Oryzinae</taxon>
        <taxon>Oryza</taxon>
        <taxon>Oryza sativa</taxon>
    </lineage>
</organism>
<sequence>MGTPGDQASYASQISGIMGNIEQLNGSNYASWKEKLEITLALLDIDYALHNDPPVEPRPENENYETLKRIYDEVKAKWDISNRKCLMIIKSSIIDAIRGVVPDTQTAREYLAKIEEQFKGSSKVYATTLIKRLVNERYDFTGNLREHIMKKCHMASKLKSMEMEISEGFLVHFIMSSLPQEFSSFTINYNAMKIKWGIDELIAMCVQEEERLKAERVDHANLFKHSEKKKYKKFKKEYLKHKPIQFKEKGQSSSQSQQNKSGGNPYTEEKGKEKDGCYFCGKSGHRQKDCIGFMRWLSKKGTDIISFVDESLNIDYATNSWWIDSGATFHVANSLQGFAMRRTLKRGERRIRVANGVETEVEAIGDFTLTLHTGFKLQLHDVLYVPSMKRNLVSVSRLDNDGYYCTFGNNRCIIMHDNKEVGLAVGWEQLYQISVCDATYNVDSSSNANISTKQKHNDNETSSKLWHYRLGHISRGRIERLIKENILYPLDFSDADIDHCIDCIKGKYSKQIKKGANRSMGILEIIHTDICGPFNEKSVDGFDSFITFTDDYSRYGYIYPIKERSEALDKFKIFKAEVENQHDRKIKIVRSDRGGEYYGRHTTYGQIPGPFARFLQESGIKAQYSAPGEPQQNGVAERRNRTLMDMVRSMLSHSTLPVKLWMEALKTATHILNRIPSKSVPKTPFELWTGKKPTLNYFHVWGCPAEARVFNPNMGKLDLKTISCHFIGYPDKSKAYRFYCPNQFTKFIETRHAVFLENDIIKGSMTPREVVLEEKRNYVPMPIIKEPVFSTHTHVTPSIERHNDATPAEAPATTSSSISNDENNEDAQQPQIVIDEQNNEPVRRSQRVRKSAIPSDYITYMNEEVNEPMSEEVNEPILDNDPISFKEAMKGEHSSEWLKAMKDEMKSMSTNKVWDLVEIPEGAKTVGCKWVYKTKRDPKGNIKRFKVRLVAKGFTQREGIDYNETFSPVSTKDSFRIIMALVAHYDLELHQMDVKTAFLNGDLYEDVYMAQPEGFVMKGKEHMGCYLKKSIYGLKQASRQWYLKFDQIIRQFGFKENKKDDCIYAKFKESKFIFLILYVDDILLASNNRNMLLETKKFLASKFEMKDLGEATYVLGIEIYRDRSNGVLGLSQKAYIEKVLKKYNMHNCSASPAPIMKGDKYGKFQCPKNEYEAAQMKSIPYASAVGSIMYAQVCTRPDLAFVTGMLGRYQSNPSLEHWKLAKKTLRYLQGTKDLMLTYRKSENLEVIGYSDSDLAGCVDDKKSTSGYIFTLARGAVSWKSSKQKVTASSTMQAEYVACYEATGQAIWLKNFIPGLRVVDSISKPLKLYCDNKPAVYYASSNKSSASAKYIDIKYHVVKEMIQDQTISVEYMNTKLMLADPLTKDLPPAVFKEHVAGMGLVEKPLILE</sequence>
<dbReference type="GO" id="GO:0004190">
    <property type="term" value="F:aspartic-type endopeptidase activity"/>
    <property type="evidence" value="ECO:0007669"/>
    <property type="project" value="UniProtKB-KW"/>
</dbReference>
<dbReference type="PANTHER" id="PTHR42648:SF28">
    <property type="entry name" value="TRANSPOSON-ENCODED PROTEIN WITH RIBONUCLEASE H-LIKE AND RETROVIRUS ZINC FINGER-LIKE DOMAINS"/>
    <property type="match status" value="1"/>
</dbReference>
<keyword evidence="5" id="KW-0862">Zinc</keyword>
<dbReference type="InterPro" id="IPR039537">
    <property type="entry name" value="Retrotran_Ty1/copia-like"/>
</dbReference>
<dbReference type="Pfam" id="PF13976">
    <property type="entry name" value="gag_pre-integrs"/>
    <property type="match status" value="1"/>
</dbReference>
<dbReference type="InterPro" id="IPR057670">
    <property type="entry name" value="SH3_retrovirus"/>
</dbReference>
<evidence type="ECO:0000256" key="1">
    <source>
        <dbReference type="ARBA" id="ARBA00022670"/>
    </source>
</evidence>
<dbReference type="Pfam" id="PF07727">
    <property type="entry name" value="RVT_2"/>
    <property type="match status" value="1"/>
</dbReference>
<feature type="compositionally biased region" description="Low complexity" evidence="6">
    <location>
        <begin position="805"/>
        <end position="821"/>
    </location>
</feature>
<protein>
    <submittedName>
        <fullName evidence="9">Retrotransposon protein, putative, Ty1-copia subclass</fullName>
    </submittedName>
</protein>
<dbReference type="SUPFAM" id="SSF57756">
    <property type="entry name" value="Retrovirus zinc finger-like domains"/>
    <property type="match status" value="1"/>
</dbReference>
<dbReference type="PROSITE" id="PS50158">
    <property type="entry name" value="ZF_CCHC"/>
    <property type="match status" value="1"/>
</dbReference>
<dbReference type="Pfam" id="PF00665">
    <property type="entry name" value="rve"/>
    <property type="match status" value="1"/>
</dbReference>
<dbReference type="InterPro" id="IPR025724">
    <property type="entry name" value="GAG-pre-integrase_dom"/>
</dbReference>
<dbReference type="InterPro" id="IPR012337">
    <property type="entry name" value="RNaseH-like_sf"/>
</dbReference>
<dbReference type="Pfam" id="PF22936">
    <property type="entry name" value="Pol_BBD"/>
    <property type="match status" value="1"/>
</dbReference>
<evidence type="ECO:0000256" key="5">
    <source>
        <dbReference type="PROSITE-ProRule" id="PRU00047"/>
    </source>
</evidence>
<feature type="domain" description="CCHC-type" evidence="7">
    <location>
        <begin position="277"/>
        <end position="290"/>
    </location>
</feature>
<evidence type="ECO:0000256" key="4">
    <source>
        <dbReference type="ARBA" id="ARBA00022801"/>
    </source>
</evidence>
<dbReference type="InterPro" id="IPR013103">
    <property type="entry name" value="RVT_2"/>
</dbReference>
<evidence type="ECO:0000256" key="3">
    <source>
        <dbReference type="ARBA" id="ARBA00022750"/>
    </source>
</evidence>
<dbReference type="InterPro" id="IPR054722">
    <property type="entry name" value="PolX-like_BBD"/>
</dbReference>
<dbReference type="EMBL" id="DP000010">
    <property type="protein sequence ID" value="ABA95205.1"/>
    <property type="molecule type" value="Genomic_DNA"/>
</dbReference>
<dbReference type="GO" id="GO:0008270">
    <property type="term" value="F:zinc ion binding"/>
    <property type="evidence" value="ECO:0007669"/>
    <property type="project" value="UniProtKB-KW"/>
</dbReference>
<evidence type="ECO:0000259" key="7">
    <source>
        <dbReference type="PROSITE" id="PS50158"/>
    </source>
</evidence>
<keyword evidence="5" id="KW-0863">Zinc-finger</keyword>
<dbReference type="GO" id="GO:0003676">
    <property type="term" value="F:nucleic acid binding"/>
    <property type="evidence" value="ECO:0007669"/>
    <property type="project" value="InterPro"/>
</dbReference>
<dbReference type="SUPFAM" id="SSF53098">
    <property type="entry name" value="Ribonuclease H-like"/>
    <property type="match status" value="1"/>
</dbReference>
<dbReference type="CDD" id="cd09272">
    <property type="entry name" value="RNase_HI_RT_Ty1"/>
    <property type="match status" value="1"/>
</dbReference>
<dbReference type="GO" id="GO:0006508">
    <property type="term" value="P:proteolysis"/>
    <property type="evidence" value="ECO:0007669"/>
    <property type="project" value="UniProtKB-KW"/>
</dbReference>
<dbReference type="InterPro" id="IPR001878">
    <property type="entry name" value="Znf_CCHC"/>
</dbReference>
<feature type="domain" description="Integrase catalytic" evidence="8">
    <location>
        <begin position="518"/>
        <end position="692"/>
    </location>
</feature>
<dbReference type="InterPro" id="IPR036875">
    <property type="entry name" value="Znf_CCHC_sf"/>
</dbReference>
<feature type="region of interest" description="Disordered" evidence="6">
    <location>
        <begin position="800"/>
        <end position="849"/>
    </location>
</feature>
<dbReference type="Pfam" id="PF25597">
    <property type="entry name" value="SH3_retrovirus"/>
    <property type="match status" value="1"/>
</dbReference>
<dbReference type="InterPro" id="IPR001584">
    <property type="entry name" value="Integrase_cat-core"/>
</dbReference>
<reference evidence="9" key="2">
    <citation type="submission" date="2005-04" db="EMBL/GenBank/DDBJ databases">
        <authorList>
            <person name="Buell C.R."/>
            <person name="Wing R.A."/>
            <person name="McCombie W.A."/>
            <person name="Ouyang S."/>
        </authorList>
    </citation>
    <scope>NUCLEOTIDE SEQUENCE</scope>
</reference>
<keyword evidence="4" id="KW-0378">Hydrolase</keyword>
<proteinExistence type="predicted"/>
<gene>
    <name evidence="9" type="ordered locus">LOC_Os11g44530</name>
</gene>
<feature type="compositionally biased region" description="Low complexity" evidence="6">
    <location>
        <begin position="251"/>
        <end position="264"/>
    </location>
</feature>
<evidence type="ECO:0000256" key="6">
    <source>
        <dbReference type="SAM" id="MobiDB-lite"/>
    </source>
</evidence>